<gene>
    <name evidence="5" type="ORF">ACFPTO_19390</name>
</gene>
<keyword evidence="5" id="KW-0449">Lipoprotein</keyword>
<evidence type="ECO:0000313" key="6">
    <source>
        <dbReference type="Proteomes" id="UP001596103"/>
    </source>
</evidence>
<evidence type="ECO:0000256" key="1">
    <source>
        <dbReference type="ARBA" id="ARBA00010634"/>
    </source>
</evidence>
<accession>A0ABW0JD14</accession>
<dbReference type="EMBL" id="JBHSMP010000026">
    <property type="protein sequence ID" value="MFC5430944.1"/>
    <property type="molecule type" value="Genomic_DNA"/>
</dbReference>
<dbReference type="PRINTS" id="PR01805">
    <property type="entry name" value="VACJLIPOPROT"/>
</dbReference>
<dbReference type="RefSeq" id="WP_377713826.1">
    <property type="nucleotide sequence ID" value="NZ_JBHSMP010000026.1"/>
</dbReference>
<feature type="chain" id="PRO_5046753157" evidence="4">
    <location>
        <begin position="27"/>
        <end position="317"/>
    </location>
</feature>
<feature type="region of interest" description="Disordered" evidence="3">
    <location>
        <begin position="285"/>
        <end position="317"/>
    </location>
</feature>
<dbReference type="PANTHER" id="PTHR30035">
    <property type="entry name" value="LIPOPROTEIN VACJ-RELATED"/>
    <property type="match status" value="1"/>
</dbReference>
<dbReference type="PANTHER" id="PTHR30035:SF3">
    <property type="entry name" value="INTERMEMBRANE PHOSPHOLIPID TRANSPORT SYSTEM LIPOPROTEIN MLAA"/>
    <property type="match status" value="1"/>
</dbReference>
<reference evidence="6" key="1">
    <citation type="journal article" date="2019" name="Int. J. Syst. Evol. Microbiol.">
        <title>The Global Catalogue of Microorganisms (GCM) 10K type strain sequencing project: providing services to taxonomists for standard genome sequencing and annotation.</title>
        <authorList>
            <consortium name="The Broad Institute Genomics Platform"/>
            <consortium name="The Broad Institute Genome Sequencing Center for Infectious Disease"/>
            <person name="Wu L."/>
            <person name="Ma J."/>
        </authorList>
    </citation>
    <scope>NUCLEOTIDE SEQUENCE [LARGE SCALE GENOMIC DNA]</scope>
    <source>
        <strain evidence="6">CCUG 56042</strain>
    </source>
</reference>
<name>A0ABW0JD14_9BURK</name>
<evidence type="ECO:0000256" key="2">
    <source>
        <dbReference type="ARBA" id="ARBA00022729"/>
    </source>
</evidence>
<dbReference type="InterPro" id="IPR007428">
    <property type="entry name" value="MlaA"/>
</dbReference>
<feature type="region of interest" description="Disordered" evidence="3">
    <location>
        <begin position="221"/>
        <end position="269"/>
    </location>
</feature>
<keyword evidence="2 4" id="KW-0732">Signal</keyword>
<feature type="signal peptide" evidence="4">
    <location>
        <begin position="1"/>
        <end position="26"/>
    </location>
</feature>
<comment type="similarity">
    <text evidence="1">Belongs to the MlaA family.</text>
</comment>
<protein>
    <submittedName>
        <fullName evidence="5">VacJ family lipoprotein</fullName>
    </submittedName>
</protein>
<sequence length="317" mass="32576">MKNKQAALTMAAASLALLVTSGCATGPDRKPGDPFEPANRVIFKFNDTIDRAIAQPVAKGYQKVTPHPVRLAISNFFSNLSDVGNLANNVLQLKITDATETLMRIAMNSTFGLGGLIDFATAAGLQKHPEDFGLTLGRYGVPAGPYLVLPLFGPSSVRDGIGMGVDVKFNVLNYIDPAVRNPMYVAQFVSVRSDLLGATDLLSQAALDKYSFVRDAYRQQRESRLRGSSGNQPLPNYGDPGQSGGSGNSNDVPNYEDPGETSGNSGAGAAAAAVTASAAVAASAAQAPVSASAPVPASAVKAAPNAAASAPVPASAP</sequence>
<dbReference type="PROSITE" id="PS51257">
    <property type="entry name" value="PROKAR_LIPOPROTEIN"/>
    <property type="match status" value="1"/>
</dbReference>
<evidence type="ECO:0000313" key="5">
    <source>
        <dbReference type="EMBL" id="MFC5430944.1"/>
    </source>
</evidence>
<comment type="caution">
    <text evidence="5">The sequence shown here is derived from an EMBL/GenBank/DDBJ whole genome shotgun (WGS) entry which is preliminary data.</text>
</comment>
<keyword evidence="6" id="KW-1185">Reference proteome</keyword>
<dbReference type="Pfam" id="PF04333">
    <property type="entry name" value="MlaA"/>
    <property type="match status" value="1"/>
</dbReference>
<proteinExistence type="inferred from homology"/>
<evidence type="ECO:0000256" key="3">
    <source>
        <dbReference type="SAM" id="MobiDB-lite"/>
    </source>
</evidence>
<evidence type="ECO:0000256" key="4">
    <source>
        <dbReference type="SAM" id="SignalP"/>
    </source>
</evidence>
<organism evidence="5 6">
    <name type="scientific">Paraburkholderia denitrificans</name>
    <dbReference type="NCBI Taxonomy" id="694025"/>
    <lineage>
        <taxon>Bacteria</taxon>
        <taxon>Pseudomonadati</taxon>
        <taxon>Pseudomonadota</taxon>
        <taxon>Betaproteobacteria</taxon>
        <taxon>Burkholderiales</taxon>
        <taxon>Burkholderiaceae</taxon>
        <taxon>Paraburkholderia</taxon>
    </lineage>
</organism>
<dbReference type="Proteomes" id="UP001596103">
    <property type="component" value="Unassembled WGS sequence"/>
</dbReference>